<evidence type="ECO:0000256" key="9">
    <source>
        <dbReference type="RuleBase" id="RU364079"/>
    </source>
</evidence>
<comment type="subcellular location">
    <subcellularLocation>
        <location evidence="1">Membrane</location>
        <topology evidence="1">Multi-pass membrane protein</topology>
    </subcellularLocation>
</comment>
<keyword evidence="6 9" id="KW-0472">Membrane</keyword>
<feature type="transmembrane region" description="Helical" evidence="9">
    <location>
        <begin position="49"/>
        <end position="66"/>
    </location>
</feature>
<dbReference type="Pfam" id="PF05875">
    <property type="entry name" value="Ceramidase"/>
    <property type="match status" value="1"/>
</dbReference>
<feature type="transmembrane region" description="Helical" evidence="9">
    <location>
        <begin position="196"/>
        <end position="218"/>
    </location>
</feature>
<evidence type="ECO:0000256" key="1">
    <source>
        <dbReference type="ARBA" id="ARBA00004141"/>
    </source>
</evidence>
<feature type="binding site" evidence="8">
    <location>
        <position position="194"/>
    </location>
    <ligand>
        <name>Zn(2+)</name>
        <dbReference type="ChEBI" id="CHEBI:29105"/>
        <note>catalytic</note>
    </ligand>
</feature>
<evidence type="ECO:0000256" key="7">
    <source>
        <dbReference type="PIRSR" id="PIRSR608901-1"/>
    </source>
</evidence>
<evidence type="ECO:0000256" key="8">
    <source>
        <dbReference type="PIRSR" id="PIRSR608901-2"/>
    </source>
</evidence>
<feature type="transmembrane region" description="Helical" evidence="9">
    <location>
        <begin position="160"/>
        <end position="176"/>
    </location>
</feature>
<organism evidence="10 11">
    <name type="scientific">Paralvinella palmiformis</name>
    <dbReference type="NCBI Taxonomy" id="53620"/>
    <lineage>
        <taxon>Eukaryota</taxon>
        <taxon>Metazoa</taxon>
        <taxon>Spiralia</taxon>
        <taxon>Lophotrochozoa</taxon>
        <taxon>Annelida</taxon>
        <taxon>Polychaeta</taxon>
        <taxon>Sedentaria</taxon>
        <taxon>Canalipalpata</taxon>
        <taxon>Terebellida</taxon>
        <taxon>Terebelliformia</taxon>
        <taxon>Alvinellidae</taxon>
        <taxon>Paralvinella</taxon>
    </lineage>
</organism>
<dbReference type="Proteomes" id="UP001208570">
    <property type="component" value="Unassembled WGS sequence"/>
</dbReference>
<gene>
    <name evidence="10" type="ORF">LSH36_1461g00011</name>
</gene>
<feature type="transmembrane region" description="Helical" evidence="9">
    <location>
        <begin position="108"/>
        <end position="126"/>
    </location>
</feature>
<feature type="transmembrane region" description="Helical" evidence="9">
    <location>
        <begin position="132"/>
        <end position="148"/>
    </location>
</feature>
<evidence type="ECO:0000256" key="6">
    <source>
        <dbReference type="ARBA" id="ARBA00023136"/>
    </source>
</evidence>
<feature type="transmembrane region" description="Helical" evidence="9">
    <location>
        <begin position="78"/>
        <end position="96"/>
    </location>
</feature>
<feature type="binding site" evidence="8">
    <location>
        <position position="198"/>
    </location>
    <ligand>
        <name>Zn(2+)</name>
        <dbReference type="ChEBI" id="CHEBI:29105"/>
        <note>catalytic</note>
    </ligand>
</feature>
<keyword evidence="7" id="KW-0479">Metal-binding</keyword>
<sequence>MKRSQKSNNLHAHAEIQTQISNGLFLVVPVFLLFLYYDYGRYISRSCHLVWLLMVLVGLGSAYFHATLSLAGQLVDELAILWVIAAATSLWIPKPLLPKRLVQHPNRFAILVTIATVVATLMGCVYPVINNIVLMVFAFPTVFLVYSEAKSCNQQRASRLGLRSCVLWAVAVTFWISDRTMCQFWIGVGFPYLHSLWHIIITFGSYEAITFMACIDTVHRYGHLEPRLVYWPSENVEIGIPYIAFRSKLPITVENRIYNKIN</sequence>
<dbReference type="GO" id="GO:0046872">
    <property type="term" value="F:metal ion binding"/>
    <property type="evidence" value="ECO:0007669"/>
    <property type="project" value="UniProtKB-KW"/>
</dbReference>
<protein>
    <recommendedName>
        <fullName evidence="9">Alkaline ceramidase</fullName>
        <ecNumber evidence="9">3.5.1.-</ecNumber>
    </recommendedName>
</protein>
<keyword evidence="7" id="KW-0106">Calcium</keyword>
<accession>A0AAD9IT70</accession>
<evidence type="ECO:0000256" key="5">
    <source>
        <dbReference type="ARBA" id="ARBA00022989"/>
    </source>
</evidence>
<dbReference type="EC" id="3.5.1.-" evidence="9"/>
<evidence type="ECO:0000256" key="2">
    <source>
        <dbReference type="ARBA" id="ARBA00009780"/>
    </source>
</evidence>
<evidence type="ECO:0000256" key="4">
    <source>
        <dbReference type="ARBA" id="ARBA00022801"/>
    </source>
</evidence>
<keyword evidence="4 9" id="KW-0378">Hydrolase</keyword>
<name>A0AAD9IT70_9ANNE</name>
<feature type="binding site" evidence="8">
    <location>
        <position position="65"/>
    </location>
    <ligand>
        <name>Zn(2+)</name>
        <dbReference type="ChEBI" id="CHEBI:29105"/>
        <note>catalytic</note>
    </ligand>
</feature>
<keyword evidence="8" id="KW-0862">Zinc</keyword>
<evidence type="ECO:0000256" key="3">
    <source>
        <dbReference type="ARBA" id="ARBA00022692"/>
    </source>
</evidence>
<dbReference type="PANTHER" id="PTHR46139:SF3">
    <property type="entry name" value="ALKALINE CERAMIDASE"/>
    <property type="match status" value="1"/>
</dbReference>
<dbReference type="GO" id="GO:0046514">
    <property type="term" value="P:ceramide catabolic process"/>
    <property type="evidence" value="ECO:0007669"/>
    <property type="project" value="TreeGrafter"/>
</dbReference>
<keyword evidence="5 9" id="KW-1133">Transmembrane helix</keyword>
<dbReference type="EMBL" id="JAODUP010001461">
    <property type="protein sequence ID" value="KAK2140151.1"/>
    <property type="molecule type" value="Genomic_DNA"/>
</dbReference>
<reference evidence="10" key="1">
    <citation type="journal article" date="2023" name="Mol. Biol. Evol.">
        <title>Third-Generation Sequencing Reveals the Adaptive Role of the Epigenome in Three Deep-Sea Polychaetes.</title>
        <authorList>
            <person name="Perez M."/>
            <person name="Aroh O."/>
            <person name="Sun Y."/>
            <person name="Lan Y."/>
            <person name="Juniper S.K."/>
            <person name="Young C.R."/>
            <person name="Angers B."/>
            <person name="Qian P.Y."/>
        </authorList>
    </citation>
    <scope>NUCLEOTIDE SEQUENCE</scope>
    <source>
        <strain evidence="10">P08H-3</strain>
    </source>
</reference>
<evidence type="ECO:0000313" key="11">
    <source>
        <dbReference type="Proteomes" id="UP001208570"/>
    </source>
</evidence>
<comment type="cofactor">
    <cofactor evidence="8">
        <name>Zn(2+)</name>
        <dbReference type="ChEBI" id="CHEBI:29105"/>
    </cofactor>
</comment>
<evidence type="ECO:0000313" key="10">
    <source>
        <dbReference type="EMBL" id="KAK2140151.1"/>
    </source>
</evidence>
<dbReference type="GO" id="GO:0016811">
    <property type="term" value="F:hydrolase activity, acting on carbon-nitrogen (but not peptide) bonds, in linear amides"/>
    <property type="evidence" value="ECO:0007669"/>
    <property type="project" value="InterPro"/>
</dbReference>
<dbReference type="PANTHER" id="PTHR46139">
    <property type="entry name" value="ALKALINE CERAMIDASE"/>
    <property type="match status" value="1"/>
</dbReference>
<feature type="transmembrane region" description="Helical" evidence="9">
    <location>
        <begin position="20"/>
        <end position="37"/>
    </location>
</feature>
<keyword evidence="9" id="KW-0443">Lipid metabolism</keyword>
<dbReference type="GO" id="GO:0016020">
    <property type="term" value="C:membrane"/>
    <property type="evidence" value="ECO:0007669"/>
    <property type="project" value="UniProtKB-SubCell"/>
</dbReference>
<dbReference type="InterPro" id="IPR008901">
    <property type="entry name" value="ACER"/>
</dbReference>
<proteinExistence type="inferred from homology"/>
<feature type="binding site" evidence="7">
    <location>
        <position position="15"/>
    </location>
    <ligand>
        <name>Ca(2+)</name>
        <dbReference type="ChEBI" id="CHEBI:29108"/>
    </ligand>
</feature>
<keyword evidence="11" id="KW-1185">Reference proteome</keyword>
<dbReference type="AlphaFoldDB" id="A0AAD9IT70"/>
<comment type="caution">
    <text evidence="10">The sequence shown here is derived from an EMBL/GenBank/DDBJ whole genome shotgun (WGS) entry which is preliminary data.</text>
</comment>
<comment type="similarity">
    <text evidence="2 9">Belongs to the alkaline ceramidase family.</text>
</comment>
<comment type="function">
    <text evidence="9">Hydrolyzes the sphingolipid ceramide into sphingosine and free fatty acid.</text>
</comment>
<keyword evidence="3 9" id="KW-0812">Transmembrane</keyword>